<reference evidence="2 3" key="1">
    <citation type="submission" date="2018-01" db="EMBL/GenBank/DDBJ databases">
        <title>Genomic Encyclopedia of Archaeal and Bacterial Type Strains, Phase II (KMG-II): from individual species to whole genera.</title>
        <authorList>
            <person name="Goeker M."/>
        </authorList>
    </citation>
    <scope>NUCLEOTIDE SEQUENCE [LARGE SCALE GENOMIC DNA]</scope>
    <source>
        <strain evidence="2 3">DSM 17023</strain>
    </source>
</reference>
<evidence type="ECO:0000256" key="1">
    <source>
        <dbReference type="SAM" id="SignalP"/>
    </source>
</evidence>
<gene>
    <name evidence="2" type="ORF">CLV41_11916</name>
</gene>
<dbReference type="OrthoDB" id="7817967at2"/>
<proteinExistence type="predicted"/>
<organism evidence="2 3">
    <name type="scientific">Roseibium marinum</name>
    <dbReference type="NCBI Taxonomy" id="281252"/>
    <lineage>
        <taxon>Bacteria</taxon>
        <taxon>Pseudomonadati</taxon>
        <taxon>Pseudomonadota</taxon>
        <taxon>Alphaproteobacteria</taxon>
        <taxon>Hyphomicrobiales</taxon>
        <taxon>Stappiaceae</taxon>
        <taxon>Roseibium</taxon>
    </lineage>
</organism>
<sequence length="315" mass="33973">MKISKALIPLTLFCASFHIPANAQMIDAKKPVSGDPLIDHRIDNCEGTKGFGWLKYDPSGKVQLSDLCLNEETGTVVAAETLTDLELTAKSRNGRKFEDLASGASEYQRDRIEITGDQNAPGCTQDNVESLQFWVNNSSVKQVQGERTAWIHGYTVPATSAKPMKPTAKLVFGLRNITQTDTGSNTFPNGLIKNGDGDIYGDASFSDTDGSVSLTEGGGYNYGEVGGELSVIFPGNGEFTMSGSFVVKNQRLKGHEANEMIQISGDIVYFRGHVLGSSGEQLLGYGIVKGKLLDASGRVHSYRSTAYVISCMSFE</sequence>
<feature type="signal peptide" evidence="1">
    <location>
        <begin position="1"/>
        <end position="23"/>
    </location>
</feature>
<feature type="chain" id="PRO_5015691084" evidence="1">
    <location>
        <begin position="24"/>
        <end position="315"/>
    </location>
</feature>
<accession>A0A2S3UJU2</accession>
<dbReference type="EMBL" id="PPCN01000019">
    <property type="protein sequence ID" value="POF27935.1"/>
    <property type="molecule type" value="Genomic_DNA"/>
</dbReference>
<protein>
    <submittedName>
        <fullName evidence="2">Uncharacterized protein</fullName>
    </submittedName>
</protein>
<evidence type="ECO:0000313" key="2">
    <source>
        <dbReference type="EMBL" id="POF27935.1"/>
    </source>
</evidence>
<dbReference type="RefSeq" id="WP_103225400.1">
    <property type="nucleotide sequence ID" value="NZ_PPCN01000019.1"/>
</dbReference>
<keyword evidence="3" id="KW-1185">Reference proteome</keyword>
<dbReference type="Proteomes" id="UP000236959">
    <property type="component" value="Unassembled WGS sequence"/>
</dbReference>
<evidence type="ECO:0000313" key="3">
    <source>
        <dbReference type="Proteomes" id="UP000236959"/>
    </source>
</evidence>
<dbReference type="AlphaFoldDB" id="A0A2S3UJU2"/>
<keyword evidence="1" id="KW-0732">Signal</keyword>
<name>A0A2S3UJU2_9HYPH</name>
<comment type="caution">
    <text evidence="2">The sequence shown here is derived from an EMBL/GenBank/DDBJ whole genome shotgun (WGS) entry which is preliminary data.</text>
</comment>